<dbReference type="Proteomes" id="UP001597365">
    <property type="component" value="Unassembled WGS sequence"/>
</dbReference>
<evidence type="ECO:0000313" key="1">
    <source>
        <dbReference type="EMBL" id="MFD1832392.1"/>
    </source>
</evidence>
<accession>A0ABW4PNS0</accession>
<dbReference type="RefSeq" id="WP_380903253.1">
    <property type="nucleotide sequence ID" value="NZ_JBHUFU010000015.1"/>
</dbReference>
<reference evidence="2" key="1">
    <citation type="journal article" date="2019" name="Int. J. Syst. Evol. Microbiol.">
        <title>The Global Catalogue of Microorganisms (GCM) 10K type strain sequencing project: providing services to taxonomists for standard genome sequencing and annotation.</title>
        <authorList>
            <consortium name="The Broad Institute Genomics Platform"/>
            <consortium name="The Broad Institute Genome Sequencing Center for Infectious Disease"/>
            <person name="Wu L."/>
            <person name="Ma J."/>
        </authorList>
    </citation>
    <scope>NUCLEOTIDE SEQUENCE [LARGE SCALE GENOMIC DNA]</scope>
    <source>
        <strain evidence="2">CGMCC 4.7455</strain>
    </source>
</reference>
<comment type="caution">
    <text evidence="1">The sequence shown here is derived from an EMBL/GenBank/DDBJ whole genome shotgun (WGS) entry which is preliminary data.</text>
</comment>
<keyword evidence="2" id="KW-1185">Reference proteome</keyword>
<organism evidence="1 2">
    <name type="scientific">Streptomyces desertarenae</name>
    <dbReference type="NCBI Taxonomy" id="2666184"/>
    <lineage>
        <taxon>Bacteria</taxon>
        <taxon>Bacillati</taxon>
        <taxon>Actinomycetota</taxon>
        <taxon>Actinomycetes</taxon>
        <taxon>Kitasatosporales</taxon>
        <taxon>Streptomycetaceae</taxon>
        <taxon>Streptomyces</taxon>
    </lineage>
</organism>
<name>A0ABW4PNS0_9ACTN</name>
<sequence length="99" mass="11225">MATEIASNIPGRTIHPYPLLDEIAERHNLSDREAHEAIHAMLDQIADIDGDVVLEQRPIRPELLESNPHDLDVYWWLTVSDETAQEIRDALAAQYENAA</sequence>
<gene>
    <name evidence="1" type="ORF">ACFSJS_22490</name>
</gene>
<evidence type="ECO:0000313" key="2">
    <source>
        <dbReference type="Proteomes" id="UP001597365"/>
    </source>
</evidence>
<protein>
    <submittedName>
        <fullName evidence="1">Uncharacterized protein</fullName>
    </submittedName>
</protein>
<dbReference type="EMBL" id="JBHUFU010000015">
    <property type="protein sequence ID" value="MFD1832392.1"/>
    <property type="molecule type" value="Genomic_DNA"/>
</dbReference>
<proteinExistence type="predicted"/>